<accession>A0A1Y1WML7</accession>
<dbReference type="RefSeq" id="XP_040747759.1">
    <property type="nucleotide sequence ID" value="XM_040883965.1"/>
</dbReference>
<reference evidence="1 2" key="1">
    <citation type="submission" date="2016-07" db="EMBL/GenBank/DDBJ databases">
        <title>Pervasive Adenine N6-methylation of Active Genes in Fungi.</title>
        <authorList>
            <consortium name="DOE Joint Genome Institute"/>
            <person name="Mondo S.J."/>
            <person name="Dannebaum R.O."/>
            <person name="Kuo R.C."/>
            <person name="Labutti K."/>
            <person name="Haridas S."/>
            <person name="Kuo A."/>
            <person name="Salamov A."/>
            <person name="Ahrendt S.R."/>
            <person name="Lipzen A."/>
            <person name="Sullivan W."/>
            <person name="Andreopoulos W.B."/>
            <person name="Clum A."/>
            <person name="Lindquist E."/>
            <person name="Daum C."/>
            <person name="Ramamoorthy G.K."/>
            <person name="Gryganskyi A."/>
            <person name="Culley D."/>
            <person name="Magnuson J.K."/>
            <person name="James T.Y."/>
            <person name="O'Malley M.A."/>
            <person name="Stajich J.E."/>
            <person name="Spatafora J.W."/>
            <person name="Visel A."/>
            <person name="Grigoriev I.V."/>
        </authorList>
    </citation>
    <scope>NUCLEOTIDE SEQUENCE [LARGE SCALE GENOMIC DNA]</scope>
    <source>
        <strain evidence="1 2">ATCC 12442</strain>
    </source>
</reference>
<organism evidence="1 2">
    <name type="scientific">Linderina pennispora</name>
    <dbReference type="NCBI Taxonomy" id="61395"/>
    <lineage>
        <taxon>Eukaryota</taxon>
        <taxon>Fungi</taxon>
        <taxon>Fungi incertae sedis</taxon>
        <taxon>Zoopagomycota</taxon>
        <taxon>Kickxellomycotina</taxon>
        <taxon>Kickxellomycetes</taxon>
        <taxon>Kickxellales</taxon>
        <taxon>Kickxellaceae</taxon>
        <taxon>Linderina</taxon>
    </lineage>
</organism>
<dbReference type="AlphaFoldDB" id="A0A1Y1WML7"/>
<dbReference type="Proteomes" id="UP000193922">
    <property type="component" value="Unassembled WGS sequence"/>
</dbReference>
<dbReference type="EMBL" id="MCFD01000001">
    <property type="protein sequence ID" value="ORX74548.1"/>
    <property type="molecule type" value="Genomic_DNA"/>
</dbReference>
<evidence type="ECO:0000313" key="1">
    <source>
        <dbReference type="EMBL" id="ORX74548.1"/>
    </source>
</evidence>
<protein>
    <submittedName>
        <fullName evidence="1">Uncharacterized protein</fullName>
    </submittedName>
</protein>
<proteinExistence type="predicted"/>
<dbReference type="GeneID" id="63800613"/>
<keyword evidence="2" id="KW-1185">Reference proteome</keyword>
<sequence>MSWRCATSTGCWWIDVAGPVAAERDAGAGGRPVQHCQVRRLPRGAGASLRPAQKGHLCPKWGLFPARHTPSARPWSPRDSAIALGLACVFGEGSISPAPPLAGSWLPTYRTGHVHLHFYLFLLPLLHHSPIFSVAPQLPSIAWAGEGAVTGQQGNKSAITLDLVEPTPPSVTENFP</sequence>
<name>A0A1Y1WML7_9FUNG</name>
<comment type="caution">
    <text evidence="1">The sequence shown here is derived from an EMBL/GenBank/DDBJ whole genome shotgun (WGS) entry which is preliminary data.</text>
</comment>
<evidence type="ECO:0000313" key="2">
    <source>
        <dbReference type="Proteomes" id="UP000193922"/>
    </source>
</evidence>
<gene>
    <name evidence="1" type="ORF">DL89DRAFT_18713</name>
</gene>